<reference evidence="1 2" key="1">
    <citation type="journal article" date="2023" name="Science">
        <title>Complex scaffold remodeling in plant triterpene biosynthesis.</title>
        <authorList>
            <person name="De La Pena R."/>
            <person name="Hodgson H."/>
            <person name="Liu J.C."/>
            <person name="Stephenson M.J."/>
            <person name="Martin A.C."/>
            <person name="Owen C."/>
            <person name="Harkess A."/>
            <person name="Leebens-Mack J."/>
            <person name="Jimenez L.E."/>
            <person name="Osbourn A."/>
            <person name="Sattely E.S."/>
        </authorList>
    </citation>
    <scope>NUCLEOTIDE SEQUENCE [LARGE SCALE GENOMIC DNA]</scope>
    <source>
        <strain evidence="2">cv. JPN11</strain>
        <tissue evidence="1">Leaf</tissue>
    </source>
</reference>
<comment type="caution">
    <text evidence="1">The sequence shown here is derived from an EMBL/GenBank/DDBJ whole genome shotgun (WGS) entry which is preliminary data.</text>
</comment>
<evidence type="ECO:0000313" key="2">
    <source>
        <dbReference type="Proteomes" id="UP001164539"/>
    </source>
</evidence>
<dbReference type="Proteomes" id="UP001164539">
    <property type="component" value="Chromosome 8"/>
</dbReference>
<gene>
    <name evidence="1" type="ORF">OWV82_014776</name>
</gene>
<organism evidence="1 2">
    <name type="scientific">Melia azedarach</name>
    <name type="common">Chinaberry tree</name>
    <dbReference type="NCBI Taxonomy" id="155640"/>
    <lineage>
        <taxon>Eukaryota</taxon>
        <taxon>Viridiplantae</taxon>
        <taxon>Streptophyta</taxon>
        <taxon>Embryophyta</taxon>
        <taxon>Tracheophyta</taxon>
        <taxon>Spermatophyta</taxon>
        <taxon>Magnoliopsida</taxon>
        <taxon>eudicotyledons</taxon>
        <taxon>Gunneridae</taxon>
        <taxon>Pentapetalae</taxon>
        <taxon>rosids</taxon>
        <taxon>malvids</taxon>
        <taxon>Sapindales</taxon>
        <taxon>Meliaceae</taxon>
        <taxon>Melia</taxon>
    </lineage>
</organism>
<dbReference type="EMBL" id="CM051401">
    <property type="protein sequence ID" value="KAJ4712546.1"/>
    <property type="molecule type" value="Genomic_DNA"/>
</dbReference>
<keyword evidence="2" id="KW-1185">Reference proteome</keyword>
<evidence type="ECO:0000313" key="1">
    <source>
        <dbReference type="EMBL" id="KAJ4712546.1"/>
    </source>
</evidence>
<name>A0ACC1XN10_MELAZ</name>
<accession>A0ACC1XN10</accession>
<sequence>MIIRSVCQNLVRIKPRASPISYGSLLSTSSRRPNAELDKTTHIKSLTISYLQKSCGLSLESAISASEKLSIDSTDKPDSVLNLLRTVGLTQPQIKNLITKRPSLLLADSDHTLKPNVQLFESLGFTGTSLDKILNKEPRVLEGAVNTTVEFFRNNGFNDTQIKKMTMKRSSLYVFNVEKCLKPKLEYFKSLGFSELEMAKFLSAEPYILERSLEKQIIPCIQTLRRILDNDDNVLKAIKAGCPILECNVEKVLEPSISILVNQGVPKSLVLKLILIQPRALLLSSDRLNEIIGKVKKLGFDPTNLLFVLAIRSMAVMSKEYWEKKLEAYMSFGLTKDEVYSAFKRQPMCMIVSEQKIRKLMDFYVNKLSLEPLIISKNPNILLLSLEKRILPRCSVLQLLMSKELIKRDLSLPHMFKMTEKQFVEKVVKKFEDKLPEIVKAYQGKIEFTGSLK</sequence>
<protein>
    <submittedName>
        <fullName evidence="1">Mitochodrial transcription termination factor</fullName>
    </submittedName>
</protein>
<proteinExistence type="predicted"/>